<evidence type="ECO:0000313" key="9">
    <source>
        <dbReference type="EMBL" id="CAD5215496.1"/>
    </source>
</evidence>
<dbReference type="PROSITE" id="PS51089">
    <property type="entry name" value="HP"/>
    <property type="match status" value="1"/>
</dbReference>
<dbReference type="InterPro" id="IPR001781">
    <property type="entry name" value="Znf_LIM"/>
</dbReference>
<evidence type="ECO:0000256" key="5">
    <source>
        <dbReference type="SAM" id="Coils"/>
    </source>
</evidence>
<feature type="coiled-coil region" evidence="5">
    <location>
        <begin position="336"/>
        <end position="378"/>
    </location>
</feature>
<dbReference type="PROSITE" id="PS50023">
    <property type="entry name" value="LIM_DOMAIN_2"/>
    <property type="match status" value="2"/>
</dbReference>
<dbReference type="OrthoDB" id="1746725at2759"/>
<keyword evidence="1 4" id="KW-0479">Metal-binding</keyword>
<dbReference type="SUPFAM" id="SSF47050">
    <property type="entry name" value="VHP, Villin headpiece domain"/>
    <property type="match status" value="1"/>
</dbReference>
<dbReference type="InterPro" id="IPR036886">
    <property type="entry name" value="Villin_headpiece_dom_sf"/>
</dbReference>
<dbReference type="EMBL" id="CAJFDH010000003">
    <property type="protein sequence ID" value="CAD5215496.1"/>
    <property type="molecule type" value="Genomic_DNA"/>
</dbReference>
<feature type="region of interest" description="Disordered" evidence="6">
    <location>
        <begin position="394"/>
        <end position="416"/>
    </location>
</feature>
<dbReference type="SMART" id="SM00153">
    <property type="entry name" value="VHP"/>
    <property type="match status" value="1"/>
</dbReference>
<evidence type="ECO:0000259" key="7">
    <source>
        <dbReference type="PROSITE" id="PS50023"/>
    </source>
</evidence>
<feature type="compositionally biased region" description="Basic and acidic residues" evidence="6">
    <location>
        <begin position="394"/>
        <end position="409"/>
    </location>
</feature>
<dbReference type="FunFam" id="1.10.950.10:FF:000009">
    <property type="entry name" value="Unc-115 protein"/>
    <property type="match status" value="1"/>
</dbReference>
<dbReference type="FunFam" id="2.10.110.10:FF:000075">
    <property type="entry name" value="Actin-binding lim protein 1"/>
    <property type="match status" value="1"/>
</dbReference>
<feature type="domain" description="LIM zinc-binding" evidence="7">
    <location>
        <begin position="3"/>
        <end position="64"/>
    </location>
</feature>
<dbReference type="Gene3D" id="1.10.950.10">
    <property type="entry name" value="Villin headpiece domain"/>
    <property type="match status" value="1"/>
</dbReference>
<comment type="caution">
    <text evidence="9">The sequence shown here is derived from an EMBL/GenBank/DDBJ whole genome shotgun (WGS) entry which is preliminary data.</text>
</comment>
<keyword evidence="10" id="KW-1185">Reference proteome</keyword>
<reference evidence="9" key="1">
    <citation type="submission" date="2020-09" db="EMBL/GenBank/DDBJ databases">
        <authorList>
            <person name="Kikuchi T."/>
        </authorList>
    </citation>
    <scope>NUCLEOTIDE SEQUENCE</scope>
    <source>
        <strain evidence="9">SH1</strain>
    </source>
</reference>
<dbReference type="GO" id="GO:0015629">
    <property type="term" value="C:actin cytoskeleton"/>
    <property type="evidence" value="ECO:0007669"/>
    <property type="project" value="TreeGrafter"/>
</dbReference>
<feature type="domain" description="HP" evidence="8">
    <location>
        <begin position="526"/>
        <end position="591"/>
    </location>
</feature>
<evidence type="ECO:0000256" key="3">
    <source>
        <dbReference type="ARBA" id="ARBA00023038"/>
    </source>
</evidence>
<dbReference type="FunFam" id="2.10.110.10:FF:000055">
    <property type="entry name" value="Actin binding LIM protein 1"/>
    <property type="match status" value="1"/>
</dbReference>
<dbReference type="CDD" id="cd09330">
    <property type="entry name" value="LIM4_abLIM"/>
    <property type="match status" value="1"/>
</dbReference>
<accession>A0A811KJM0</accession>
<dbReference type="Proteomes" id="UP000614601">
    <property type="component" value="Unassembled WGS sequence"/>
</dbReference>
<dbReference type="PANTHER" id="PTHR24213:SF9">
    <property type="entry name" value="UNCOORDINATED 115A, ISOFORM B-RELATED"/>
    <property type="match status" value="1"/>
</dbReference>
<dbReference type="GO" id="GO:0007010">
    <property type="term" value="P:cytoskeleton organization"/>
    <property type="evidence" value="ECO:0007669"/>
    <property type="project" value="InterPro"/>
</dbReference>
<dbReference type="AlphaFoldDB" id="A0A811KJM0"/>
<feature type="domain" description="LIM zinc-binding" evidence="7">
    <location>
        <begin position="86"/>
        <end position="145"/>
    </location>
</feature>
<dbReference type="Pfam" id="PF02209">
    <property type="entry name" value="VHP"/>
    <property type="match status" value="1"/>
</dbReference>
<proteinExistence type="predicted"/>
<keyword evidence="3 4" id="KW-0440">LIM domain</keyword>
<evidence type="ECO:0000313" key="10">
    <source>
        <dbReference type="Proteomes" id="UP000614601"/>
    </source>
</evidence>
<dbReference type="InterPro" id="IPR051618">
    <property type="entry name" value="Actin-binding_LIM"/>
</dbReference>
<dbReference type="PROSITE" id="PS00478">
    <property type="entry name" value="LIM_DOMAIN_1"/>
    <property type="match status" value="3"/>
</dbReference>
<evidence type="ECO:0000256" key="6">
    <source>
        <dbReference type="SAM" id="MobiDB-lite"/>
    </source>
</evidence>
<dbReference type="GO" id="GO:0046872">
    <property type="term" value="F:metal ion binding"/>
    <property type="evidence" value="ECO:0007669"/>
    <property type="project" value="UniProtKB-KW"/>
</dbReference>
<dbReference type="GO" id="GO:0030032">
    <property type="term" value="P:lamellipodium assembly"/>
    <property type="evidence" value="ECO:0007669"/>
    <property type="project" value="TreeGrafter"/>
</dbReference>
<dbReference type="SMART" id="SM00132">
    <property type="entry name" value="LIM"/>
    <property type="match status" value="3"/>
</dbReference>
<dbReference type="Gene3D" id="2.10.110.10">
    <property type="entry name" value="Cysteine Rich Protein"/>
    <property type="match status" value="3"/>
</dbReference>
<dbReference type="Pfam" id="PF00412">
    <property type="entry name" value="LIM"/>
    <property type="match status" value="3"/>
</dbReference>
<name>A0A811KJM0_9BILA</name>
<evidence type="ECO:0000256" key="1">
    <source>
        <dbReference type="ARBA" id="ARBA00022723"/>
    </source>
</evidence>
<evidence type="ECO:0008006" key="11">
    <source>
        <dbReference type="Google" id="ProtNLM"/>
    </source>
</evidence>
<sequence>MGKKCQICKKKCSGDILRADGDKYFHIDCFKCKACGDLLSETGFYSTADGTYLCPTHYKSLTSPLAVNAERGNSADKGLSSPSSPTACAACGDLLSSGQVLQALNKSWHVSCFKCAECDAVLQGEYMAFENKPLCIRDYNNKHGVRCYECDKFIAGRVLQAGTYKFHPTCARCTRCGNHFGDGQEMYIQGNDIWHPQCEDFPTDNLALTKSPSKMSQPKYQNALAQQVTYMYMLPEAEQTYLKHPIAPHPPPPAQYHTPQAPIKIRKSRMAMLKTGMQRLAEDLESKTVPRAKSPHMDNEEPIELAHYPGAREPEPDEVPAIEREDFPAPPYPYAVEELKRRLSSSSVENDDEEDDYGDQTKIDINKIEKNVKALENLDKSSSIAHVIKQNIEESKNQQRHPLHWDPRNAARAPSGKKMPHLRFRYDTPVNASPSRHSNRPRPWAYWVDGADRSATTIIPSFHVPGKGGTLGTRAATLPEGYFYGDTLNSTFSDHSLNLSAGDNDQSFSPTGDIRTNLRTSLPDLNKKVKTYKLEELQTHNNKLPSDVDRQHLERHLNRDEFEEIFEMTAIEFYKLPEWKRVNLKRKFKLF</sequence>
<keyword evidence="2 4" id="KW-0862">Zinc</keyword>
<dbReference type="SUPFAM" id="SSF57716">
    <property type="entry name" value="Glucocorticoid receptor-like (DNA-binding domain)"/>
    <property type="match status" value="3"/>
</dbReference>
<evidence type="ECO:0000256" key="2">
    <source>
        <dbReference type="ARBA" id="ARBA00022833"/>
    </source>
</evidence>
<gene>
    <name evidence="9" type="ORF">BOKJ2_LOCUS6122</name>
</gene>
<organism evidence="9 10">
    <name type="scientific">Bursaphelenchus okinawaensis</name>
    <dbReference type="NCBI Taxonomy" id="465554"/>
    <lineage>
        <taxon>Eukaryota</taxon>
        <taxon>Metazoa</taxon>
        <taxon>Ecdysozoa</taxon>
        <taxon>Nematoda</taxon>
        <taxon>Chromadorea</taxon>
        <taxon>Rhabditida</taxon>
        <taxon>Tylenchina</taxon>
        <taxon>Tylenchomorpha</taxon>
        <taxon>Aphelenchoidea</taxon>
        <taxon>Aphelenchoididae</taxon>
        <taxon>Bursaphelenchus</taxon>
    </lineage>
</organism>
<dbReference type="Proteomes" id="UP000783686">
    <property type="component" value="Unassembled WGS sequence"/>
</dbReference>
<dbReference type="GO" id="GO:0051015">
    <property type="term" value="F:actin filament binding"/>
    <property type="evidence" value="ECO:0007669"/>
    <property type="project" value="TreeGrafter"/>
</dbReference>
<dbReference type="EMBL" id="CAJFCW020000003">
    <property type="protein sequence ID" value="CAG9104191.1"/>
    <property type="molecule type" value="Genomic_DNA"/>
</dbReference>
<evidence type="ECO:0000256" key="4">
    <source>
        <dbReference type="PROSITE-ProRule" id="PRU00125"/>
    </source>
</evidence>
<protein>
    <recommendedName>
        <fullName evidence="11">Actin-binding LIM protein 1</fullName>
    </recommendedName>
</protein>
<keyword evidence="5" id="KW-0175">Coiled coil</keyword>
<dbReference type="PANTHER" id="PTHR24213">
    <property type="entry name" value="ACTIN-BINDING LIM PROTEIN"/>
    <property type="match status" value="1"/>
</dbReference>
<evidence type="ECO:0000259" key="8">
    <source>
        <dbReference type="PROSITE" id="PS51089"/>
    </source>
</evidence>
<dbReference type="InterPro" id="IPR003128">
    <property type="entry name" value="Villin_headpiece"/>
</dbReference>